<dbReference type="EMBL" id="JAJNCT010000009">
    <property type="protein sequence ID" value="MCD2165279.1"/>
    <property type="molecule type" value="Genomic_DNA"/>
</dbReference>
<dbReference type="Gene3D" id="3.40.190.290">
    <property type="match status" value="1"/>
</dbReference>
<dbReference type="InterPro" id="IPR036390">
    <property type="entry name" value="WH_DNA-bd_sf"/>
</dbReference>
<evidence type="ECO:0000313" key="8">
    <source>
        <dbReference type="Proteomes" id="UP001199260"/>
    </source>
</evidence>
<sequence>MRSAFAPFDSDTIQTLLAVLDHGSFSAAARALGKVPSAVSMQIAQLEAELQMPLFARDGREPRPLPAALALEPQARLLAAQLQQLNAHALALEQGLESRLTLAIAPELLSAPWAAPLAALAQEYPQLAVEVLTAPQADALAMLHSGRAQLALVFERPSLDGREGFQEVATETLLAVIAPSHPLMQALHQVPLQGEPARPQLREHHLTNTRQIIVASRDWTLDHERLVYARDVWRTDNHVAALQMVSAGIGWGWLPQPLVAPLLQSGALVAMEFANLSNGAQLYVDVVWSKEHPMGLAAKRFVALVQTAASPTLKCPAPAAVQPGRAADRAHGCPSAGKPPQCPPPSGAH</sequence>
<dbReference type="PANTHER" id="PTHR30126:SF91">
    <property type="entry name" value="LYSR FAMILY TRANSCRIPTIONAL REGULATOR"/>
    <property type="match status" value="1"/>
</dbReference>
<keyword evidence="3" id="KW-0238">DNA-binding</keyword>
<dbReference type="Gene3D" id="1.10.10.10">
    <property type="entry name" value="Winged helix-like DNA-binding domain superfamily/Winged helix DNA-binding domain"/>
    <property type="match status" value="1"/>
</dbReference>
<gene>
    <name evidence="7" type="ORF">LPW39_09050</name>
</gene>
<dbReference type="SUPFAM" id="SSF46785">
    <property type="entry name" value="Winged helix' DNA-binding domain"/>
    <property type="match status" value="1"/>
</dbReference>
<feature type="region of interest" description="Disordered" evidence="5">
    <location>
        <begin position="325"/>
        <end position="349"/>
    </location>
</feature>
<dbReference type="InterPro" id="IPR000847">
    <property type="entry name" value="LysR_HTH_N"/>
</dbReference>
<dbReference type="Proteomes" id="UP001199260">
    <property type="component" value="Unassembled WGS sequence"/>
</dbReference>
<evidence type="ECO:0000256" key="1">
    <source>
        <dbReference type="ARBA" id="ARBA00009437"/>
    </source>
</evidence>
<dbReference type="PANTHER" id="PTHR30126">
    <property type="entry name" value="HTH-TYPE TRANSCRIPTIONAL REGULATOR"/>
    <property type="match status" value="1"/>
</dbReference>
<evidence type="ECO:0000256" key="5">
    <source>
        <dbReference type="SAM" id="MobiDB-lite"/>
    </source>
</evidence>
<dbReference type="GO" id="GO:0003700">
    <property type="term" value="F:DNA-binding transcription factor activity"/>
    <property type="evidence" value="ECO:0007669"/>
    <property type="project" value="InterPro"/>
</dbReference>
<dbReference type="InterPro" id="IPR036388">
    <property type="entry name" value="WH-like_DNA-bd_sf"/>
</dbReference>
<organism evidence="7 8">
    <name type="scientific">Comamonas koreensis</name>
    <dbReference type="NCBI Taxonomy" id="160825"/>
    <lineage>
        <taxon>Bacteria</taxon>
        <taxon>Pseudomonadati</taxon>
        <taxon>Pseudomonadota</taxon>
        <taxon>Betaproteobacteria</taxon>
        <taxon>Burkholderiales</taxon>
        <taxon>Comamonadaceae</taxon>
        <taxon>Comamonas</taxon>
    </lineage>
</organism>
<keyword evidence="2" id="KW-0805">Transcription regulation</keyword>
<keyword evidence="8" id="KW-1185">Reference proteome</keyword>
<dbReference type="GO" id="GO:0000976">
    <property type="term" value="F:transcription cis-regulatory region binding"/>
    <property type="evidence" value="ECO:0007669"/>
    <property type="project" value="TreeGrafter"/>
</dbReference>
<evidence type="ECO:0000259" key="6">
    <source>
        <dbReference type="PROSITE" id="PS50931"/>
    </source>
</evidence>
<evidence type="ECO:0000256" key="3">
    <source>
        <dbReference type="ARBA" id="ARBA00023125"/>
    </source>
</evidence>
<proteinExistence type="inferred from homology"/>
<reference evidence="7 8" key="1">
    <citation type="submission" date="2021-11" db="EMBL/GenBank/DDBJ databases">
        <title>Genome sequence.</title>
        <authorList>
            <person name="Sun Q."/>
        </authorList>
    </citation>
    <scope>NUCLEOTIDE SEQUENCE [LARGE SCALE GENOMIC DNA]</scope>
    <source>
        <strain evidence="7 8">KCTC 12005</strain>
    </source>
</reference>
<dbReference type="SUPFAM" id="SSF53850">
    <property type="entry name" value="Periplasmic binding protein-like II"/>
    <property type="match status" value="1"/>
</dbReference>
<accession>A0AAW4XUT9</accession>
<feature type="compositionally biased region" description="Pro residues" evidence="5">
    <location>
        <begin position="340"/>
        <end position="349"/>
    </location>
</feature>
<dbReference type="RefSeq" id="WP_230773786.1">
    <property type="nucleotide sequence ID" value="NZ_JAJNCT010000009.1"/>
</dbReference>
<keyword evidence="4" id="KW-0804">Transcription</keyword>
<protein>
    <submittedName>
        <fullName evidence="7">LysR family transcriptional regulator</fullName>
    </submittedName>
</protein>
<feature type="domain" description="HTH lysR-type" evidence="6">
    <location>
        <begin position="8"/>
        <end position="65"/>
    </location>
</feature>
<name>A0AAW4XUT9_9BURK</name>
<dbReference type="Pfam" id="PF03466">
    <property type="entry name" value="LysR_substrate"/>
    <property type="match status" value="1"/>
</dbReference>
<dbReference type="PROSITE" id="PS50931">
    <property type="entry name" value="HTH_LYSR"/>
    <property type="match status" value="1"/>
</dbReference>
<dbReference type="Pfam" id="PF00126">
    <property type="entry name" value="HTH_1"/>
    <property type="match status" value="1"/>
</dbReference>
<evidence type="ECO:0000256" key="2">
    <source>
        <dbReference type="ARBA" id="ARBA00023015"/>
    </source>
</evidence>
<evidence type="ECO:0000313" key="7">
    <source>
        <dbReference type="EMBL" id="MCD2165279.1"/>
    </source>
</evidence>
<dbReference type="InterPro" id="IPR005119">
    <property type="entry name" value="LysR_subst-bd"/>
</dbReference>
<comment type="caution">
    <text evidence="7">The sequence shown here is derived from an EMBL/GenBank/DDBJ whole genome shotgun (WGS) entry which is preliminary data.</text>
</comment>
<dbReference type="CDD" id="cd05466">
    <property type="entry name" value="PBP2_LTTR_substrate"/>
    <property type="match status" value="1"/>
</dbReference>
<evidence type="ECO:0000256" key="4">
    <source>
        <dbReference type="ARBA" id="ARBA00023163"/>
    </source>
</evidence>
<dbReference type="AlphaFoldDB" id="A0AAW4XUT9"/>
<comment type="similarity">
    <text evidence="1">Belongs to the LysR transcriptional regulatory family.</text>
</comment>